<dbReference type="EMBL" id="CP013232">
    <property type="protein sequence ID" value="AMO96815.1"/>
    <property type="molecule type" value="Genomic_DNA"/>
</dbReference>
<accession>A0A127PGG6</accession>
<dbReference type="PATRIC" id="fig|158899.10.peg.4174"/>
<protein>
    <recommendedName>
        <fullName evidence="3">DUF1275 domain-containing protein</fullName>
    </recommendedName>
</protein>
<dbReference type="Pfam" id="PF06912">
    <property type="entry name" value="DUF1275"/>
    <property type="match status" value="1"/>
</dbReference>
<reference evidence="1 2" key="1">
    <citation type="submission" date="2015-11" db="EMBL/GenBank/DDBJ databases">
        <title>Exploring the genomic traits of fungus-feeding bacterial genus Collimonas.</title>
        <authorList>
            <person name="Song C."/>
            <person name="Schmidt R."/>
            <person name="de Jager V."/>
            <person name="Krzyzanowska D."/>
            <person name="Jongedijk E."/>
            <person name="Cankar K."/>
            <person name="Beekwilder J."/>
            <person name="van Veen A."/>
            <person name="de Boer W."/>
            <person name="van Veen J.A."/>
            <person name="Garbeva P."/>
        </authorList>
    </citation>
    <scope>NUCLEOTIDE SEQUENCE [LARGE SCALE GENOMIC DNA]</scope>
    <source>
        <strain evidence="1 2">Ter6</strain>
    </source>
</reference>
<evidence type="ECO:0000313" key="2">
    <source>
        <dbReference type="Proteomes" id="UP000072421"/>
    </source>
</evidence>
<gene>
    <name evidence="1" type="ORF">CFter6_4214</name>
</gene>
<dbReference type="Proteomes" id="UP000072421">
    <property type="component" value="Chromosome"/>
</dbReference>
<dbReference type="PANTHER" id="PTHR37314">
    <property type="entry name" value="SLR0142 PROTEIN"/>
    <property type="match status" value="1"/>
</dbReference>
<dbReference type="AlphaFoldDB" id="A0A127PGG6"/>
<sequence length="255" mass="27179">MLAVAMTLGYLAAARLDGGRGMQAGNRRTHQSVVLSFLAGYVDTVGFVALFGLFTAHVTGNFVLIGSELANHSHGVLIKLLAFPAFILAVALTRVTLIWLERSARQPMPYLLVLQLIFLLGFMIAGCLAQPLGDTEAPLALLAGICGAACMGVQNASSRLVLQHLTPTTVMTGNVTQLVIDLVDILRGAADETVRQRCIKFFWPVVMFGVGAIGGAFAYKYLLFLSLLLPAALLVWLAVTEYLSEKGEAGSPSTL</sequence>
<organism evidence="1">
    <name type="scientific">Collimonas fungivorans</name>
    <dbReference type="NCBI Taxonomy" id="158899"/>
    <lineage>
        <taxon>Bacteria</taxon>
        <taxon>Pseudomonadati</taxon>
        <taxon>Pseudomonadota</taxon>
        <taxon>Betaproteobacteria</taxon>
        <taxon>Burkholderiales</taxon>
        <taxon>Oxalobacteraceae</taxon>
        <taxon>Collimonas</taxon>
    </lineage>
</organism>
<dbReference type="PANTHER" id="PTHR37314:SF5">
    <property type="entry name" value="SLR0142 PROTEIN"/>
    <property type="match status" value="1"/>
</dbReference>
<proteinExistence type="predicted"/>
<evidence type="ECO:0000313" key="1">
    <source>
        <dbReference type="EMBL" id="AMO96815.1"/>
    </source>
</evidence>
<name>A0A127PGG6_9BURK</name>
<dbReference type="InterPro" id="IPR010699">
    <property type="entry name" value="DUF1275"/>
</dbReference>
<evidence type="ECO:0008006" key="3">
    <source>
        <dbReference type="Google" id="ProtNLM"/>
    </source>
</evidence>